<dbReference type="Gene3D" id="2.40.30.10">
    <property type="entry name" value="Translation factors"/>
    <property type="match status" value="1"/>
</dbReference>
<dbReference type="SUPFAM" id="SSF52343">
    <property type="entry name" value="Ferredoxin reductase-like, C-terminal NADP-linked domain"/>
    <property type="match status" value="1"/>
</dbReference>
<dbReference type="InterPro" id="IPR008333">
    <property type="entry name" value="Cbr1-like_FAD-bd_dom"/>
</dbReference>
<evidence type="ECO:0000313" key="4">
    <source>
        <dbReference type="Proteomes" id="UP001059950"/>
    </source>
</evidence>
<dbReference type="Pfam" id="PF00111">
    <property type="entry name" value="Fer2"/>
    <property type="match status" value="1"/>
</dbReference>
<keyword evidence="4" id="KW-1185">Reference proteome</keyword>
<organism evidence="3 4">
    <name type="scientific">Amphritea atlantica</name>
    <dbReference type="NCBI Taxonomy" id="355243"/>
    <lineage>
        <taxon>Bacteria</taxon>
        <taxon>Pseudomonadati</taxon>
        <taxon>Pseudomonadota</taxon>
        <taxon>Gammaproteobacteria</taxon>
        <taxon>Oceanospirillales</taxon>
        <taxon>Oceanospirillaceae</taxon>
        <taxon>Amphritea</taxon>
    </lineage>
</organism>
<dbReference type="InterPro" id="IPR001041">
    <property type="entry name" value="2Fe-2S_ferredoxin-type"/>
</dbReference>
<dbReference type="Gene3D" id="3.10.20.30">
    <property type="match status" value="1"/>
</dbReference>
<feature type="domain" description="2Fe-2S ferredoxin-type" evidence="1">
    <location>
        <begin position="1"/>
        <end position="88"/>
    </location>
</feature>
<dbReference type="InterPro" id="IPR001433">
    <property type="entry name" value="OxRdtase_FAD/NAD-bd"/>
</dbReference>
<dbReference type="SUPFAM" id="SSF54292">
    <property type="entry name" value="2Fe-2S ferredoxin-like"/>
    <property type="match status" value="1"/>
</dbReference>
<protein>
    <submittedName>
        <fullName evidence="3">2Fe-2S iron-sulfur cluster binding domain-containing protein</fullName>
    </submittedName>
</protein>
<dbReference type="InterPro" id="IPR012675">
    <property type="entry name" value="Beta-grasp_dom_sf"/>
</dbReference>
<name>A0ABY5GZN7_9GAMM</name>
<dbReference type="Pfam" id="PF00970">
    <property type="entry name" value="FAD_binding_6"/>
    <property type="match status" value="1"/>
</dbReference>
<dbReference type="SUPFAM" id="SSF63380">
    <property type="entry name" value="Riboflavin synthase domain-like"/>
    <property type="match status" value="1"/>
</dbReference>
<sequence>MDILVKPINKAISVSSNSTLLDAFITNEVPISYSCMSGRCGTCRCKVVEGEVTGPSAADGRLARQGQFVLACQSHIESDCIIEIPEPDEIIIYPTKTLKATVTHYESLSFDVRRLRLKTNKPFDYAPGQFVNLTFWREDGTRSYSMAGVRKDNELEFHIRVVPDGRVTSRLDETLKVGSSVKLNGPLGASYLRTTHEGPMLCVATGTGLAPVLSIIRGALESGMPNPIHLLFGARTQADLYGIDLLEQLSSGYENFEYTLTLDHTTESKGYFRGLVTDAITELFPDLRDWRIYLAGAPAMVEAASIACTLRQANIEHIYADAFYPSGV</sequence>
<dbReference type="CDD" id="cd06187">
    <property type="entry name" value="O2ase_reductase_like"/>
    <property type="match status" value="1"/>
</dbReference>
<dbReference type="Pfam" id="PF00175">
    <property type="entry name" value="NAD_binding_1"/>
    <property type="match status" value="1"/>
</dbReference>
<proteinExistence type="predicted"/>
<dbReference type="InterPro" id="IPR017927">
    <property type="entry name" value="FAD-bd_FR_type"/>
</dbReference>
<dbReference type="PROSITE" id="PS00197">
    <property type="entry name" value="2FE2S_FER_1"/>
    <property type="match status" value="1"/>
</dbReference>
<evidence type="ECO:0000259" key="2">
    <source>
        <dbReference type="PROSITE" id="PS51384"/>
    </source>
</evidence>
<reference evidence="3" key="1">
    <citation type="submission" date="2021-04" db="EMBL/GenBank/DDBJ databases">
        <title>Oceanospirillales bacteria with DddD are important DMSP degraders in coastal seawater.</title>
        <authorList>
            <person name="Liu J."/>
        </authorList>
    </citation>
    <scope>NUCLEOTIDE SEQUENCE</scope>
    <source>
        <strain evidence="3">GY6</strain>
    </source>
</reference>
<gene>
    <name evidence="3" type="ORF">KDX31_08970</name>
</gene>
<dbReference type="PROSITE" id="PS51085">
    <property type="entry name" value="2FE2S_FER_2"/>
    <property type="match status" value="1"/>
</dbReference>
<dbReference type="Gene3D" id="3.40.50.80">
    <property type="entry name" value="Nucleotide-binding domain of ferredoxin-NADP reductase (FNR) module"/>
    <property type="match status" value="1"/>
</dbReference>
<dbReference type="PROSITE" id="PS51384">
    <property type="entry name" value="FAD_FR"/>
    <property type="match status" value="1"/>
</dbReference>
<dbReference type="InterPro" id="IPR006058">
    <property type="entry name" value="2Fe2S_fd_BS"/>
</dbReference>
<dbReference type="EMBL" id="CP073344">
    <property type="protein sequence ID" value="UTW05107.1"/>
    <property type="molecule type" value="Genomic_DNA"/>
</dbReference>
<dbReference type="CDD" id="cd00207">
    <property type="entry name" value="fer2"/>
    <property type="match status" value="1"/>
</dbReference>
<dbReference type="InterPro" id="IPR039261">
    <property type="entry name" value="FNR_nucleotide-bd"/>
</dbReference>
<evidence type="ECO:0000259" key="1">
    <source>
        <dbReference type="PROSITE" id="PS51085"/>
    </source>
</evidence>
<dbReference type="PRINTS" id="PR00410">
    <property type="entry name" value="PHEHYDRXLASE"/>
</dbReference>
<evidence type="ECO:0000313" key="3">
    <source>
        <dbReference type="EMBL" id="UTW05107.1"/>
    </source>
</evidence>
<dbReference type="Proteomes" id="UP001059950">
    <property type="component" value="Chromosome"/>
</dbReference>
<accession>A0ABY5GZN7</accession>
<dbReference type="InterPro" id="IPR036010">
    <property type="entry name" value="2Fe-2S_ferredoxin-like_sf"/>
</dbReference>
<dbReference type="InterPro" id="IPR017938">
    <property type="entry name" value="Riboflavin_synthase-like_b-brl"/>
</dbReference>
<dbReference type="PANTHER" id="PTHR47354:SF5">
    <property type="entry name" value="PROTEIN RFBI"/>
    <property type="match status" value="1"/>
</dbReference>
<dbReference type="PANTHER" id="PTHR47354">
    <property type="entry name" value="NADH OXIDOREDUCTASE HCR"/>
    <property type="match status" value="1"/>
</dbReference>
<dbReference type="InterPro" id="IPR050415">
    <property type="entry name" value="MRET"/>
</dbReference>
<feature type="domain" description="FAD-binding FR-type" evidence="2">
    <location>
        <begin position="95"/>
        <end position="193"/>
    </location>
</feature>